<evidence type="ECO:0000256" key="1">
    <source>
        <dbReference type="PROSITE-ProRule" id="PRU00047"/>
    </source>
</evidence>
<keyword evidence="1" id="KW-0479">Metal-binding</keyword>
<feature type="domain" description="CCHC-type" evidence="3">
    <location>
        <begin position="246"/>
        <end position="259"/>
    </location>
</feature>
<keyword evidence="1" id="KW-0863">Zinc-finger</keyword>
<feature type="compositionally biased region" description="Basic and acidic residues" evidence="2">
    <location>
        <begin position="64"/>
        <end position="82"/>
    </location>
</feature>
<keyword evidence="5" id="KW-1185">Reference proteome</keyword>
<comment type="caution">
    <text evidence="4">The sequence shown here is derived from an EMBL/GenBank/DDBJ whole genome shotgun (WGS) entry which is preliminary data.</text>
</comment>
<accession>A0A7J7G4Q1</accession>
<protein>
    <recommendedName>
        <fullName evidence="3">CCHC-type domain-containing protein</fullName>
    </recommendedName>
</protein>
<dbReference type="PANTHER" id="PTHR48453:SF1">
    <property type="entry name" value="CCHC-TYPE DOMAIN-CONTAINING PROTEIN"/>
    <property type="match status" value="1"/>
</dbReference>
<dbReference type="GO" id="GO:0008270">
    <property type="term" value="F:zinc ion binding"/>
    <property type="evidence" value="ECO:0007669"/>
    <property type="project" value="UniProtKB-KW"/>
</dbReference>
<gene>
    <name evidence="4" type="ORF">HYC85_026852</name>
</gene>
<dbReference type="GO" id="GO:0003676">
    <property type="term" value="F:nucleic acid binding"/>
    <property type="evidence" value="ECO:0007669"/>
    <property type="project" value="InterPro"/>
</dbReference>
<dbReference type="Pfam" id="PF04438">
    <property type="entry name" value="zf-HIT"/>
    <property type="match status" value="1"/>
</dbReference>
<proteinExistence type="predicted"/>
<evidence type="ECO:0000313" key="5">
    <source>
        <dbReference type="Proteomes" id="UP000593564"/>
    </source>
</evidence>
<dbReference type="PANTHER" id="PTHR48453">
    <property type="entry name" value="CCHC-TYPE DOMAIN-CONTAINING PROTEIN"/>
    <property type="match status" value="1"/>
</dbReference>
<name>A0A7J7G4Q1_CAMSI</name>
<dbReference type="AlphaFoldDB" id="A0A7J7G4Q1"/>
<keyword evidence="1" id="KW-0862">Zinc</keyword>
<dbReference type="Proteomes" id="UP000593564">
    <property type="component" value="Unassembled WGS sequence"/>
</dbReference>
<dbReference type="InterPro" id="IPR001878">
    <property type="entry name" value="Znf_CCHC"/>
</dbReference>
<dbReference type="InterPro" id="IPR036875">
    <property type="entry name" value="Znf_CCHC_sf"/>
</dbReference>
<dbReference type="CDD" id="cd23022">
    <property type="entry name" value="zf-HIT_DDX59"/>
    <property type="match status" value="1"/>
</dbReference>
<feature type="region of interest" description="Disordered" evidence="2">
    <location>
        <begin position="38"/>
        <end position="82"/>
    </location>
</feature>
<evidence type="ECO:0000259" key="3">
    <source>
        <dbReference type="PROSITE" id="PS50158"/>
    </source>
</evidence>
<dbReference type="SUPFAM" id="SSF57756">
    <property type="entry name" value="Retrovirus zinc finger-like domains"/>
    <property type="match status" value="1"/>
</dbReference>
<dbReference type="PROSITE" id="PS50158">
    <property type="entry name" value="ZF_CCHC"/>
    <property type="match status" value="1"/>
</dbReference>
<reference evidence="5" key="1">
    <citation type="journal article" date="2020" name="Nat. Commun.">
        <title>Genome assembly of wild tea tree DASZ reveals pedigree and selection history of tea varieties.</title>
        <authorList>
            <person name="Zhang W."/>
            <person name="Zhang Y."/>
            <person name="Qiu H."/>
            <person name="Guo Y."/>
            <person name="Wan H."/>
            <person name="Zhang X."/>
            <person name="Scossa F."/>
            <person name="Alseekh S."/>
            <person name="Zhang Q."/>
            <person name="Wang P."/>
            <person name="Xu L."/>
            <person name="Schmidt M.H."/>
            <person name="Jia X."/>
            <person name="Li D."/>
            <person name="Zhu A."/>
            <person name="Guo F."/>
            <person name="Chen W."/>
            <person name="Ni D."/>
            <person name="Usadel B."/>
            <person name="Fernie A.R."/>
            <person name="Wen W."/>
        </authorList>
    </citation>
    <scope>NUCLEOTIDE SEQUENCE [LARGE SCALE GENOMIC DNA]</scope>
    <source>
        <strain evidence="5">cv. G240</strain>
    </source>
</reference>
<dbReference type="Gene3D" id="3.30.60.220">
    <property type="match status" value="1"/>
</dbReference>
<evidence type="ECO:0000313" key="4">
    <source>
        <dbReference type="EMBL" id="KAF5935723.1"/>
    </source>
</evidence>
<dbReference type="EMBL" id="JACBKZ010000013">
    <property type="protein sequence ID" value="KAF5935723.1"/>
    <property type="molecule type" value="Genomic_DNA"/>
</dbReference>
<dbReference type="InterPro" id="IPR007529">
    <property type="entry name" value="Znf_HIT"/>
</dbReference>
<evidence type="ECO:0000256" key="2">
    <source>
        <dbReference type="SAM" id="MobiDB-lite"/>
    </source>
</evidence>
<sequence>MGTRTNFYKNPSFTYNKDFSLNSVLQNLRGIVAYNVATGNPPPTEEPVAGDDKTVPRKRRREKRPPSDRNNEIKESDESMSHQDYILKRRKEVNSSQVYQELTADVLENSCPTISLVKYDSDSSSSECEEKLDPPNSGNLDEVDRVKNRSEQRFAVPGEPVCVICGKYGEYICDETDDDICSMDCKAELLENLKLSEVFRHVSNQRQDKYLIRPNSSQLIEFGGDTWDNNRLRWSKKRSSLCTYECWKCQRPGHLAEDCLVVTSNSLCSVEPCNQVAIGQKKSTSISRDLQELYKRFLSYSFAGLLGLYNLFRCHQIGRNLSAAKCNTCSRTSTLATCLGCSATFCDSAGHLSEHIRAHPSHGQYYSYKLKRLVKCCKSTCKVTDVKDLLACHYCFDKAFEKFYDMYTAAWKGAGLSIIWGSVCCEDHFEWHRMNCLNAGVEDKAYVVSKNAHARNEKHGQLSDFIF</sequence>
<reference evidence="4 5" key="2">
    <citation type="submission" date="2020-07" db="EMBL/GenBank/DDBJ databases">
        <title>Genome assembly of wild tea tree DASZ reveals pedigree and selection history of tea varieties.</title>
        <authorList>
            <person name="Zhang W."/>
        </authorList>
    </citation>
    <scope>NUCLEOTIDE SEQUENCE [LARGE SCALE GENOMIC DNA]</scope>
    <source>
        <strain evidence="5">cv. G240</strain>
        <tissue evidence="4">Leaf</tissue>
    </source>
</reference>
<organism evidence="4 5">
    <name type="scientific">Camellia sinensis</name>
    <name type="common">Tea plant</name>
    <name type="synonym">Thea sinensis</name>
    <dbReference type="NCBI Taxonomy" id="4442"/>
    <lineage>
        <taxon>Eukaryota</taxon>
        <taxon>Viridiplantae</taxon>
        <taxon>Streptophyta</taxon>
        <taxon>Embryophyta</taxon>
        <taxon>Tracheophyta</taxon>
        <taxon>Spermatophyta</taxon>
        <taxon>Magnoliopsida</taxon>
        <taxon>eudicotyledons</taxon>
        <taxon>Gunneridae</taxon>
        <taxon>Pentapetalae</taxon>
        <taxon>asterids</taxon>
        <taxon>Ericales</taxon>
        <taxon>Theaceae</taxon>
        <taxon>Camellia</taxon>
    </lineage>
</organism>